<dbReference type="InterPro" id="IPR054316">
    <property type="entry name" value="T26-6p_Ig-like_dom_2"/>
</dbReference>
<proteinExistence type="predicted"/>
<evidence type="ECO:0000256" key="1">
    <source>
        <dbReference type="SAM" id="Coils"/>
    </source>
</evidence>
<dbReference type="RefSeq" id="WP_058938406.1">
    <property type="nucleotide sequence ID" value="NZ_LLYW01000013.1"/>
</dbReference>
<dbReference type="Gene3D" id="1.20.120.870">
    <property type="entry name" value="pT26-6p, five-helical bundle domain"/>
    <property type="match status" value="1"/>
</dbReference>
<dbReference type="AlphaFoldDB" id="A0A100XYN0"/>
<evidence type="ECO:0000313" key="7">
    <source>
        <dbReference type="Proteomes" id="UP000053462"/>
    </source>
</evidence>
<dbReference type="STRING" id="227598.APY94_03985"/>
<feature type="transmembrane region" description="Helical" evidence="2">
    <location>
        <begin position="631"/>
        <end position="649"/>
    </location>
</feature>
<evidence type="ECO:0000259" key="3">
    <source>
        <dbReference type="Pfam" id="PF20984"/>
    </source>
</evidence>
<dbReference type="InterPro" id="IPR048730">
    <property type="entry name" value="T26-6p_C"/>
</dbReference>
<dbReference type="InterPro" id="IPR054315">
    <property type="entry name" value="T26-6p_Ig-like_dom_1"/>
</dbReference>
<keyword evidence="2" id="KW-0472">Membrane</keyword>
<dbReference type="OrthoDB" id="102128at2157"/>
<organism evidence="6 7">
    <name type="scientific">Thermococcus celericrescens</name>
    <dbReference type="NCBI Taxonomy" id="227598"/>
    <lineage>
        <taxon>Archaea</taxon>
        <taxon>Methanobacteriati</taxon>
        <taxon>Methanobacteriota</taxon>
        <taxon>Thermococci</taxon>
        <taxon>Thermococcales</taxon>
        <taxon>Thermococcaceae</taxon>
        <taxon>Thermococcus</taxon>
    </lineage>
</organism>
<evidence type="ECO:0000259" key="5">
    <source>
        <dbReference type="Pfam" id="PF22265"/>
    </source>
</evidence>
<dbReference type="InterPro" id="IPR043114">
    <property type="entry name" value="T26-6p_C_sf"/>
</dbReference>
<dbReference type="Gene3D" id="2.60.40.2050">
    <property type="match status" value="2"/>
</dbReference>
<dbReference type="EMBL" id="LLYW01000013">
    <property type="protein sequence ID" value="KUH33898.1"/>
    <property type="molecule type" value="Genomic_DNA"/>
</dbReference>
<dbReference type="Pfam" id="PF22092">
    <property type="entry name" value="T26-6p_Ig-like_dom"/>
    <property type="match status" value="1"/>
</dbReference>
<sequence length="693" mass="78151">MNVYVPFPSFYLEIKRKRVDRAFRTIATIVVAVLILAAFAAGAGIGYYHAKGGEKKGTAVGEDANKNATRKDILNGTDYAEWLKLSTKAQQEAYVQLAKYTQQLMSDFVSYDYQQQGSLGDLKVQVYGPDKVYGFSAFPVQIKITVDKKKPDWAYLHLHSVKVYVINTETGQKIWTRTWSWSGDDVPLLNGDEFVLGTVLKVPDDYAYMVRDAVYSGNFNRAVYHNLTNAVVPRFEIGVEIDAQREMWEWKTADSQEECNNLAGGKEHVYDSNSSTCYILTDMVDTDVTGETTSAYMHTSGVPDFGQWGNLTASAPKSMLNSEYVEMYQIFQQRLYGALSNFEVISMATPIHVMDSTANWKFIFEAVPDYFDPLTKINGKLPVFGDDFRIAVARIIKGGQTWEIAYTKSTKMTDFTTSYELGLPVKYTSTNDTIDYVVAGLAYLELTRDDGTKIPIWYMVVPKVSVQENIEVAFKDSRIRPLVELTNKSQVSDADIQAAQQLVDTIKQELEKKKLQADELRAKAETMNIPEGIEYAKRAKDAYENSERGLDKYLEEVKKGKDGKWALNWLNYARKMEDAGDFWLNAAIKITNGLKEQAEWNAEQAQNIEGLAKQYEPHFDIYGFLQNGIQLPFGLTLVDVLVIIIAAAVTWFGRQFLGPIGSILGLVILVGWFSGKFIGEHLLGGLFDKLKFW</sequence>
<feature type="domain" description="T26-6p C-terminal" evidence="3">
    <location>
        <begin position="475"/>
        <end position="617"/>
    </location>
</feature>
<feature type="domain" description="T26-6p immunoglobulin-like" evidence="4">
    <location>
        <begin position="117"/>
        <end position="251"/>
    </location>
</feature>
<evidence type="ECO:0000259" key="4">
    <source>
        <dbReference type="Pfam" id="PF22092"/>
    </source>
</evidence>
<dbReference type="Pfam" id="PF22265">
    <property type="entry name" value="T26-6p_Ig-like_dom_2"/>
    <property type="match status" value="1"/>
</dbReference>
<feature type="domain" description="T26-6p second immunoglobulin-like" evidence="5">
    <location>
        <begin position="332"/>
        <end position="466"/>
    </location>
</feature>
<dbReference type="Proteomes" id="UP000053462">
    <property type="component" value="Unassembled WGS sequence"/>
</dbReference>
<evidence type="ECO:0000313" key="6">
    <source>
        <dbReference type="EMBL" id="KUH33898.1"/>
    </source>
</evidence>
<evidence type="ECO:0000256" key="2">
    <source>
        <dbReference type="SAM" id="Phobius"/>
    </source>
</evidence>
<name>A0A100XYN0_9EURY</name>
<keyword evidence="7" id="KW-1185">Reference proteome</keyword>
<feature type="transmembrane region" description="Helical" evidence="2">
    <location>
        <begin position="656"/>
        <end position="674"/>
    </location>
</feature>
<keyword evidence="2" id="KW-0812">Transmembrane</keyword>
<feature type="coiled-coil region" evidence="1">
    <location>
        <begin position="496"/>
        <end position="556"/>
    </location>
</feature>
<keyword evidence="1" id="KW-0175">Coiled coil</keyword>
<reference evidence="6 7" key="1">
    <citation type="submission" date="2015-10" db="EMBL/GenBank/DDBJ databases">
        <title>Draft genome sequence of Thermococcus celericrescens strain DSM 17994.</title>
        <authorList>
            <person name="Hong S.-J."/>
            <person name="Park C.-E."/>
            <person name="Shin J.-H."/>
        </authorList>
    </citation>
    <scope>NUCLEOTIDE SEQUENCE [LARGE SCALE GENOMIC DNA]</scope>
    <source>
        <strain evidence="6 7">DSM 17994</strain>
    </source>
</reference>
<accession>A0A100XYN0</accession>
<protein>
    <submittedName>
        <fullName evidence="6">Uncharacterized protein</fullName>
    </submittedName>
</protein>
<comment type="caution">
    <text evidence="6">The sequence shown here is derived from an EMBL/GenBank/DDBJ whole genome shotgun (WGS) entry which is preliminary data.</text>
</comment>
<keyword evidence="2" id="KW-1133">Transmembrane helix</keyword>
<gene>
    <name evidence="6" type="ORF">APY94_03985</name>
</gene>
<dbReference type="Pfam" id="PF20984">
    <property type="entry name" value="PT26-6P_helical"/>
    <property type="match status" value="1"/>
</dbReference>
<feature type="transmembrane region" description="Helical" evidence="2">
    <location>
        <begin position="25"/>
        <end position="48"/>
    </location>
</feature>